<gene>
    <name evidence="8" type="ORF">Clow_01619</name>
</gene>
<evidence type="ECO:0000256" key="1">
    <source>
        <dbReference type="ARBA" id="ARBA00009437"/>
    </source>
</evidence>
<dbReference type="PATRIC" id="fig|1544413.3.peg.1624"/>
<keyword evidence="9" id="KW-1185">Reference proteome</keyword>
<dbReference type="RefSeq" id="WP_055178381.1">
    <property type="nucleotide sequence ID" value="NZ_JAUSQY010000001.1"/>
</dbReference>
<evidence type="ECO:0000256" key="4">
    <source>
        <dbReference type="ARBA" id="ARBA00023159"/>
    </source>
</evidence>
<dbReference type="SUPFAM" id="SSF53850">
    <property type="entry name" value="Periplasmic binding protein-like II"/>
    <property type="match status" value="1"/>
</dbReference>
<accession>A0A0Q0UDA0</accession>
<comment type="similarity">
    <text evidence="1">Belongs to the LysR transcriptional regulatory family.</text>
</comment>
<evidence type="ECO:0000313" key="9">
    <source>
        <dbReference type="Proteomes" id="UP000050488"/>
    </source>
</evidence>
<dbReference type="GO" id="GO:0032993">
    <property type="term" value="C:protein-DNA complex"/>
    <property type="evidence" value="ECO:0007669"/>
    <property type="project" value="TreeGrafter"/>
</dbReference>
<dbReference type="Proteomes" id="UP000050488">
    <property type="component" value="Unassembled WGS sequence"/>
</dbReference>
<dbReference type="AlphaFoldDB" id="A0A0Q0UDA0"/>
<dbReference type="Pfam" id="PF03466">
    <property type="entry name" value="LysR_substrate"/>
    <property type="match status" value="1"/>
</dbReference>
<feature type="region of interest" description="Disordered" evidence="6">
    <location>
        <begin position="187"/>
        <end position="240"/>
    </location>
</feature>
<evidence type="ECO:0000313" key="8">
    <source>
        <dbReference type="EMBL" id="KQB85879.1"/>
    </source>
</evidence>
<evidence type="ECO:0000256" key="2">
    <source>
        <dbReference type="ARBA" id="ARBA00023015"/>
    </source>
</evidence>
<evidence type="ECO:0000256" key="3">
    <source>
        <dbReference type="ARBA" id="ARBA00023125"/>
    </source>
</evidence>
<reference evidence="8 9" key="1">
    <citation type="submission" date="2015-10" db="EMBL/GenBank/DDBJ databases">
        <title>Corynebacteirum lowii and Corynebacterium oculi species nova, derived from human clinical disease and and emended description of Corynebacterium mastiditis.</title>
        <authorList>
            <person name="Bernard K."/>
            <person name="Pacheco A.L."/>
            <person name="Mcdougall C."/>
            <person name="Burtx T."/>
            <person name="Weibe D."/>
            <person name="Tyler S."/>
            <person name="Olson A.B."/>
            <person name="Cnockaert M."/>
            <person name="Eguchi H."/>
            <person name="Kuwahara T."/>
            <person name="Nakayama-Imaohji H."/>
            <person name="Boudewijins M."/>
            <person name="Van Hoecke F."/>
            <person name="Bernier A.-M."/>
            <person name="Vandamme P."/>
        </authorList>
    </citation>
    <scope>NUCLEOTIDE SEQUENCE [LARGE SCALE GENOMIC DNA]</scope>
    <source>
        <strain evidence="8 9">NML 130206</strain>
    </source>
</reference>
<comment type="caution">
    <text evidence="8">The sequence shown here is derived from an EMBL/GenBank/DDBJ whole genome shotgun (WGS) entry which is preliminary data.</text>
</comment>
<protein>
    <submittedName>
        <fullName evidence="8">LysR substrate binding domain protein</fullName>
    </submittedName>
</protein>
<feature type="compositionally biased region" description="Basic and acidic residues" evidence="6">
    <location>
        <begin position="199"/>
        <end position="221"/>
    </location>
</feature>
<dbReference type="GO" id="GO:0003677">
    <property type="term" value="F:DNA binding"/>
    <property type="evidence" value="ECO:0007669"/>
    <property type="project" value="UniProtKB-KW"/>
</dbReference>
<dbReference type="OrthoDB" id="3388207at2"/>
<dbReference type="InterPro" id="IPR005119">
    <property type="entry name" value="LysR_subst-bd"/>
</dbReference>
<keyword evidence="5" id="KW-0804">Transcription</keyword>
<dbReference type="EMBL" id="LKEV01000005">
    <property type="protein sequence ID" value="KQB85879.1"/>
    <property type="molecule type" value="Genomic_DNA"/>
</dbReference>
<keyword evidence="2" id="KW-0805">Transcription regulation</keyword>
<keyword evidence="4" id="KW-0010">Activator</keyword>
<evidence type="ECO:0000259" key="7">
    <source>
        <dbReference type="Pfam" id="PF03466"/>
    </source>
</evidence>
<sequence length="240" mass="26040">MLRLAFVTGTEPGKWFDRFAQRTDHGGLMPLDSEDPLALLDAGQADLALARLPDARVGQDHHVVRLYAEARGVAVPKGSIFAEAGDPVGAPDLAGEMVQYRVPASGEVDVAQVRAALAVVAANVGVAVAPRPLLKILSRKQVVPLPLAGDADERGEPVPETHIALVWRREADSDAIQDFVGIARGRTRNSLRQAAPRRSAREKAKAKQERRAGRAQGEQKKTQRNQHRAGTNASNRRRKR</sequence>
<dbReference type="PANTHER" id="PTHR30346">
    <property type="entry name" value="TRANSCRIPTIONAL DUAL REGULATOR HCAR-RELATED"/>
    <property type="match status" value="1"/>
</dbReference>
<keyword evidence="3" id="KW-0238">DNA-binding</keyword>
<dbReference type="PANTHER" id="PTHR30346:SF0">
    <property type="entry name" value="HCA OPERON TRANSCRIPTIONAL ACTIVATOR HCAR"/>
    <property type="match status" value="1"/>
</dbReference>
<organism evidence="8 9">
    <name type="scientific">Corynebacterium lowii</name>
    <dbReference type="NCBI Taxonomy" id="1544413"/>
    <lineage>
        <taxon>Bacteria</taxon>
        <taxon>Bacillati</taxon>
        <taxon>Actinomycetota</taxon>
        <taxon>Actinomycetes</taxon>
        <taxon>Mycobacteriales</taxon>
        <taxon>Corynebacteriaceae</taxon>
        <taxon>Corynebacterium</taxon>
    </lineage>
</organism>
<evidence type="ECO:0000256" key="6">
    <source>
        <dbReference type="SAM" id="MobiDB-lite"/>
    </source>
</evidence>
<name>A0A0Q0UDA0_9CORY</name>
<feature type="domain" description="LysR substrate-binding" evidence="7">
    <location>
        <begin position="101"/>
        <end position="185"/>
    </location>
</feature>
<dbReference type="STRING" id="1544413.Clow_01619"/>
<evidence type="ECO:0000256" key="5">
    <source>
        <dbReference type="ARBA" id="ARBA00023163"/>
    </source>
</evidence>
<dbReference type="Gene3D" id="3.40.190.10">
    <property type="entry name" value="Periplasmic binding protein-like II"/>
    <property type="match status" value="2"/>
</dbReference>
<proteinExistence type="inferred from homology"/>
<dbReference type="GO" id="GO:0003700">
    <property type="term" value="F:DNA-binding transcription factor activity"/>
    <property type="evidence" value="ECO:0007669"/>
    <property type="project" value="TreeGrafter"/>
</dbReference>